<reference evidence="1" key="1">
    <citation type="submission" date="2017-10" db="EMBL/GenBank/DDBJ databases">
        <title>Novel microbial diversity and functional potential in the marine mammal oral microbiome.</title>
        <authorList>
            <person name="Dudek N.K."/>
            <person name="Sun C.L."/>
            <person name="Burstein D."/>
            <person name="Kantor R.S."/>
            <person name="Aliaga Goltsman D.S."/>
            <person name="Bik E.M."/>
            <person name="Thomas B.C."/>
            <person name="Banfield J.F."/>
            <person name="Relman D.A."/>
        </authorList>
    </citation>
    <scope>NUCLEOTIDE SEQUENCE [LARGE SCALE GENOMIC DNA]</scope>
    <source>
        <strain evidence="1">DOLZORAL124_49_17</strain>
    </source>
</reference>
<name>A0A2G6E622_9BACT</name>
<dbReference type="InterPro" id="IPR021799">
    <property type="entry name" value="PIN-like_prokaryotic"/>
</dbReference>
<dbReference type="PANTHER" id="PTHR39550:SF1">
    <property type="entry name" value="SLL0658 PROTEIN"/>
    <property type="match status" value="1"/>
</dbReference>
<evidence type="ECO:0000313" key="1">
    <source>
        <dbReference type="EMBL" id="PID57397.1"/>
    </source>
</evidence>
<protein>
    <submittedName>
        <fullName evidence="1">DUF3368 domain-containing protein</fullName>
    </submittedName>
</protein>
<gene>
    <name evidence="1" type="ORF">CSB45_07690</name>
</gene>
<dbReference type="AlphaFoldDB" id="A0A2G6E622"/>
<proteinExistence type="predicted"/>
<sequence length="161" mass="17623">MIISADSSPLISLALINKLSVLEQLYREICVPTAVYDEVSRNDKPCSQELKQFVQGKITCVKNTMAVDLLLSDIGTGEAEAIVLALEHQPAMLLIDDLKARKLAKMKGLNIIGTLGILLQAKREGVIGEVKPLIIELLSNNIRIGTKIIEITLQAAQEYDI</sequence>
<comment type="caution">
    <text evidence="1">The sequence shown here is derived from an EMBL/GenBank/DDBJ whole genome shotgun (WGS) entry which is preliminary data.</text>
</comment>
<dbReference type="Pfam" id="PF11848">
    <property type="entry name" value="DUF3368"/>
    <property type="match status" value="1"/>
</dbReference>
<accession>A0A2G6E622</accession>
<dbReference type="PANTHER" id="PTHR39550">
    <property type="entry name" value="SLL0658 PROTEIN"/>
    <property type="match status" value="1"/>
</dbReference>
<dbReference type="EMBL" id="PDPS01000027">
    <property type="protein sequence ID" value="PID57397.1"/>
    <property type="molecule type" value="Genomic_DNA"/>
</dbReference>
<dbReference type="Proteomes" id="UP000229740">
    <property type="component" value="Unassembled WGS sequence"/>
</dbReference>
<organism evidence="1">
    <name type="scientific">candidate division KSB3 bacterium</name>
    <dbReference type="NCBI Taxonomy" id="2044937"/>
    <lineage>
        <taxon>Bacteria</taxon>
        <taxon>candidate division KSB3</taxon>
    </lineage>
</organism>